<dbReference type="GO" id="GO:0016740">
    <property type="term" value="F:transferase activity"/>
    <property type="evidence" value="ECO:0007669"/>
    <property type="project" value="UniProtKB-KW"/>
</dbReference>
<sequence>MSTKKSTAASLLLRQYRELTDPKKAIPSFHIELADDSNIFLWDIGVMVLNEDSIYHGGYFKAQMKFPEDYPFSPPQFRFTPAIYHPNVYRDGRLCISILHQSGNSTSDEPDNETWSPVQTVESVLISIVSLLEDPNINSPANVDAAVEFRKNLDQYKGRVKLEVERSKQDIPAGFVMPTSSLHAYTSAANIHSNKTTFGKNPTATTHNDSSASLSSASTGMNDIRGDNANSGGDKFSNRSSMGFGNTTNAAEGNNNKDNNNEIHNASPGASASSTSGIANESNNNSADNFWYDSDLDDEDDVEMVFYESTDDEGDEIDAADAEVATGKAKN</sequence>
<gene>
    <name evidence="10" type="ORF">AWRI3579_g4261</name>
</gene>
<dbReference type="InterPro" id="IPR050113">
    <property type="entry name" value="Ub_conjugating_enzyme"/>
</dbReference>
<dbReference type="Proteomes" id="UP000095728">
    <property type="component" value="Unassembled WGS sequence"/>
</dbReference>
<evidence type="ECO:0000256" key="6">
    <source>
        <dbReference type="PROSITE-ProRule" id="PRU10133"/>
    </source>
</evidence>
<evidence type="ECO:0000256" key="4">
    <source>
        <dbReference type="ARBA" id="ARBA00022840"/>
    </source>
</evidence>
<dbReference type="InterPro" id="IPR016135">
    <property type="entry name" value="UBQ-conjugating_enzyme/RWD"/>
</dbReference>
<dbReference type="PANTHER" id="PTHR24067">
    <property type="entry name" value="UBIQUITIN-CONJUGATING ENZYME E2"/>
    <property type="match status" value="1"/>
</dbReference>
<name>A0A1E5R279_9ASCO</name>
<dbReference type="SMART" id="SM00212">
    <property type="entry name" value="UBCc"/>
    <property type="match status" value="1"/>
</dbReference>
<feature type="domain" description="UBC core" evidence="9">
    <location>
        <begin position="7"/>
        <end position="169"/>
    </location>
</feature>
<keyword evidence="4 7" id="KW-0067">ATP-binding</keyword>
<keyword evidence="3 7" id="KW-0833">Ubl conjugation pathway</keyword>
<feature type="compositionally biased region" description="Low complexity" evidence="8">
    <location>
        <begin position="245"/>
        <end position="279"/>
    </location>
</feature>
<keyword evidence="2 7" id="KW-0547">Nucleotide-binding</keyword>
<evidence type="ECO:0000256" key="5">
    <source>
        <dbReference type="ARBA" id="ARBA00043952"/>
    </source>
</evidence>
<dbReference type="CDD" id="cd23811">
    <property type="entry name" value="UBCc_ScCDC34-like"/>
    <property type="match status" value="1"/>
</dbReference>
<reference evidence="11" key="1">
    <citation type="journal article" date="2016" name="Genome Announc.">
        <title>Genome sequences of three species of Hanseniaspora isolated from spontaneous wine fermentations.</title>
        <authorList>
            <person name="Sternes P.R."/>
            <person name="Lee D."/>
            <person name="Kutyna D.R."/>
            <person name="Borneman A.R."/>
        </authorList>
    </citation>
    <scope>NUCLEOTIDE SEQUENCE [LARGE SCALE GENOMIC DNA]</scope>
    <source>
        <strain evidence="11">AWRI3579</strain>
    </source>
</reference>
<dbReference type="InParanoid" id="A0A1E5R279"/>
<keyword evidence="1" id="KW-0808">Transferase</keyword>
<evidence type="ECO:0000256" key="7">
    <source>
        <dbReference type="RuleBase" id="RU362109"/>
    </source>
</evidence>
<accession>A0A1E5R279</accession>
<evidence type="ECO:0000256" key="3">
    <source>
        <dbReference type="ARBA" id="ARBA00022786"/>
    </source>
</evidence>
<evidence type="ECO:0000256" key="8">
    <source>
        <dbReference type="SAM" id="MobiDB-lite"/>
    </source>
</evidence>
<evidence type="ECO:0000313" key="11">
    <source>
        <dbReference type="Proteomes" id="UP000095728"/>
    </source>
</evidence>
<dbReference type="OrthoDB" id="19692at2759"/>
<dbReference type="EMBL" id="LPNM01000011">
    <property type="protein sequence ID" value="OEJ80663.1"/>
    <property type="molecule type" value="Genomic_DNA"/>
</dbReference>
<evidence type="ECO:0000259" key="9">
    <source>
        <dbReference type="PROSITE" id="PS50127"/>
    </source>
</evidence>
<dbReference type="Gene3D" id="3.10.110.10">
    <property type="entry name" value="Ubiquitin Conjugating Enzyme"/>
    <property type="match status" value="1"/>
</dbReference>
<dbReference type="STRING" id="56408.A0A1E5R279"/>
<organism evidence="10 11">
    <name type="scientific">Hanseniaspora osmophila</name>
    <dbReference type="NCBI Taxonomy" id="56408"/>
    <lineage>
        <taxon>Eukaryota</taxon>
        <taxon>Fungi</taxon>
        <taxon>Dikarya</taxon>
        <taxon>Ascomycota</taxon>
        <taxon>Saccharomycotina</taxon>
        <taxon>Saccharomycetes</taxon>
        <taxon>Saccharomycodales</taxon>
        <taxon>Saccharomycodaceae</taxon>
        <taxon>Hanseniaspora</taxon>
    </lineage>
</organism>
<feature type="active site" description="Glycyl thioester intermediate" evidence="6">
    <location>
        <position position="95"/>
    </location>
</feature>
<comment type="similarity">
    <text evidence="7">Belongs to the ubiquitin-conjugating enzyme family.</text>
</comment>
<evidence type="ECO:0000313" key="10">
    <source>
        <dbReference type="EMBL" id="OEJ80663.1"/>
    </source>
</evidence>
<comment type="pathway">
    <text evidence="5">Protein modification.</text>
</comment>
<comment type="caution">
    <text evidence="10">The sequence shown here is derived from an EMBL/GenBank/DDBJ whole genome shotgun (WGS) entry which is preliminary data.</text>
</comment>
<protein>
    <submittedName>
        <fullName evidence="10">Ubiquitin-conjugating enzyme E2</fullName>
    </submittedName>
</protein>
<evidence type="ECO:0000256" key="1">
    <source>
        <dbReference type="ARBA" id="ARBA00022679"/>
    </source>
</evidence>
<dbReference type="FunCoup" id="A0A1E5R279">
    <property type="interactions" value="261"/>
</dbReference>
<feature type="compositionally biased region" description="Polar residues" evidence="8">
    <location>
        <begin position="196"/>
        <end position="209"/>
    </location>
</feature>
<keyword evidence="11" id="KW-1185">Reference proteome</keyword>
<dbReference type="Pfam" id="PF00179">
    <property type="entry name" value="UQ_con"/>
    <property type="match status" value="1"/>
</dbReference>
<dbReference type="InterPro" id="IPR023313">
    <property type="entry name" value="UBQ-conjugating_AS"/>
</dbReference>
<dbReference type="PROSITE" id="PS50127">
    <property type="entry name" value="UBC_2"/>
    <property type="match status" value="1"/>
</dbReference>
<evidence type="ECO:0000256" key="2">
    <source>
        <dbReference type="ARBA" id="ARBA00022741"/>
    </source>
</evidence>
<dbReference type="SUPFAM" id="SSF54495">
    <property type="entry name" value="UBC-like"/>
    <property type="match status" value="1"/>
</dbReference>
<dbReference type="PROSITE" id="PS00183">
    <property type="entry name" value="UBC_1"/>
    <property type="match status" value="1"/>
</dbReference>
<feature type="region of interest" description="Disordered" evidence="8">
    <location>
        <begin position="196"/>
        <end position="295"/>
    </location>
</feature>
<dbReference type="FunFam" id="3.10.110.10:FF:000063">
    <property type="entry name" value="CDC34p Ubiquitin-conjugating enzyme (E2)"/>
    <property type="match status" value="1"/>
</dbReference>
<dbReference type="AlphaFoldDB" id="A0A1E5R279"/>
<dbReference type="GO" id="GO:0005524">
    <property type="term" value="F:ATP binding"/>
    <property type="evidence" value="ECO:0007669"/>
    <property type="project" value="UniProtKB-UniRule"/>
</dbReference>
<proteinExistence type="inferred from homology"/>
<dbReference type="InterPro" id="IPR000608">
    <property type="entry name" value="UBC"/>
</dbReference>